<accession>A0A0V0RPI0</accession>
<proteinExistence type="predicted"/>
<name>A0A0V0RPI0_9BILA</name>
<keyword evidence="3" id="KW-1185">Reference proteome</keyword>
<feature type="compositionally biased region" description="Basic and acidic residues" evidence="1">
    <location>
        <begin position="290"/>
        <end position="314"/>
    </location>
</feature>
<evidence type="ECO:0000313" key="3">
    <source>
        <dbReference type="Proteomes" id="UP000054630"/>
    </source>
</evidence>
<feature type="region of interest" description="Disordered" evidence="1">
    <location>
        <begin position="248"/>
        <end position="333"/>
    </location>
</feature>
<dbReference type="OrthoDB" id="5920007at2759"/>
<evidence type="ECO:0000256" key="1">
    <source>
        <dbReference type="SAM" id="MobiDB-lite"/>
    </source>
</evidence>
<organism evidence="2 3">
    <name type="scientific">Trichinella nelsoni</name>
    <dbReference type="NCBI Taxonomy" id="6336"/>
    <lineage>
        <taxon>Eukaryota</taxon>
        <taxon>Metazoa</taxon>
        <taxon>Ecdysozoa</taxon>
        <taxon>Nematoda</taxon>
        <taxon>Enoplea</taxon>
        <taxon>Dorylaimia</taxon>
        <taxon>Trichinellida</taxon>
        <taxon>Trichinellidae</taxon>
        <taxon>Trichinella</taxon>
    </lineage>
</organism>
<dbReference type="AlphaFoldDB" id="A0A0V0RPI0"/>
<gene>
    <name evidence="2" type="ORF">T07_5300</name>
</gene>
<reference evidence="2 3" key="1">
    <citation type="submission" date="2015-01" db="EMBL/GenBank/DDBJ databases">
        <title>Evolution of Trichinella species and genotypes.</title>
        <authorList>
            <person name="Korhonen P.K."/>
            <person name="Edoardo P."/>
            <person name="Giuseppe L.R."/>
            <person name="Gasser R.B."/>
        </authorList>
    </citation>
    <scope>NUCLEOTIDE SEQUENCE [LARGE SCALE GENOMIC DNA]</scope>
    <source>
        <strain evidence="2">ISS37</strain>
    </source>
</reference>
<dbReference type="Proteomes" id="UP000054630">
    <property type="component" value="Unassembled WGS sequence"/>
</dbReference>
<evidence type="ECO:0000313" key="2">
    <source>
        <dbReference type="EMBL" id="KRX16380.1"/>
    </source>
</evidence>
<sequence>MTDRRNRVCGRSALESLLDIDDFYPEMELTLISDNMSTLEPRAVCINAVGNKDCSVATSETVLEFLLKQLNEKSSGISKTLFNAMKNRIEESRSASLCGLLYYFKNLSSNYVCSLSLSFILTWINKRGVKVTAKDLSNRMFKIQVKINIDGYNNDSEKRDLDISERIANDIDTMIRRRKYFKCDAMDSCLGEDIMQIIKNEMTSFEADSNVQRHYNAAGRFVTILRLSLKDKTIDTLWSLPLAPPAAADETSVESMAGRVSRDSHLTREMDEDRAAAGKGRPSVPSGRRRSTESLETRRGHRAVDGKRWGHEVSESTDCLRPSHPAEQIANSS</sequence>
<protein>
    <submittedName>
        <fullName evidence="2">Uncharacterized protein</fullName>
    </submittedName>
</protein>
<comment type="caution">
    <text evidence="2">The sequence shown here is derived from an EMBL/GenBank/DDBJ whole genome shotgun (WGS) entry which is preliminary data.</text>
</comment>
<dbReference type="EMBL" id="JYDL01000108">
    <property type="protein sequence ID" value="KRX16380.1"/>
    <property type="molecule type" value="Genomic_DNA"/>
</dbReference>
<feature type="compositionally biased region" description="Basic and acidic residues" evidence="1">
    <location>
        <begin position="260"/>
        <end position="276"/>
    </location>
</feature>